<dbReference type="EMBL" id="JAIQCV010000004">
    <property type="protein sequence ID" value="KAH1107123.1"/>
    <property type="molecule type" value="Genomic_DNA"/>
</dbReference>
<protein>
    <submittedName>
        <fullName evidence="2">Uncharacterized protein</fullName>
    </submittedName>
</protein>
<reference evidence="2 3" key="1">
    <citation type="journal article" date="2021" name="Plant Biotechnol. J.">
        <title>Multi-omics assisted identification of the key and species-specific regulatory components of drought-tolerant mechanisms in Gossypium stocksii.</title>
        <authorList>
            <person name="Yu D."/>
            <person name="Ke L."/>
            <person name="Zhang D."/>
            <person name="Wu Y."/>
            <person name="Sun Y."/>
            <person name="Mei J."/>
            <person name="Sun J."/>
            <person name="Sun Y."/>
        </authorList>
    </citation>
    <scope>NUCLEOTIDE SEQUENCE [LARGE SCALE GENOMIC DNA]</scope>
    <source>
        <strain evidence="3">cv. E1</strain>
        <tissue evidence="2">Leaf</tissue>
    </source>
</reference>
<keyword evidence="3" id="KW-1185">Reference proteome</keyword>
<feature type="region of interest" description="Disordered" evidence="1">
    <location>
        <begin position="1"/>
        <end position="20"/>
    </location>
</feature>
<dbReference type="Proteomes" id="UP000828251">
    <property type="component" value="Unassembled WGS sequence"/>
</dbReference>
<name>A0A9D3W2H4_9ROSI</name>
<dbReference type="AlphaFoldDB" id="A0A9D3W2H4"/>
<comment type="caution">
    <text evidence="2">The sequence shown here is derived from an EMBL/GenBank/DDBJ whole genome shotgun (WGS) entry which is preliminary data.</text>
</comment>
<evidence type="ECO:0000313" key="3">
    <source>
        <dbReference type="Proteomes" id="UP000828251"/>
    </source>
</evidence>
<gene>
    <name evidence="2" type="ORF">J1N35_010891</name>
</gene>
<evidence type="ECO:0000313" key="2">
    <source>
        <dbReference type="EMBL" id="KAH1107123.1"/>
    </source>
</evidence>
<accession>A0A9D3W2H4</accession>
<sequence length="76" mass="8204">MQSVRGSLSGMATDGEPVVNSPLVVSPIHSSRMLMPTNTNTFGFIVNHGPLRGVHQGDTQRMEAENDYYSTKVALA</sequence>
<proteinExistence type="predicted"/>
<organism evidence="2 3">
    <name type="scientific">Gossypium stocksii</name>
    <dbReference type="NCBI Taxonomy" id="47602"/>
    <lineage>
        <taxon>Eukaryota</taxon>
        <taxon>Viridiplantae</taxon>
        <taxon>Streptophyta</taxon>
        <taxon>Embryophyta</taxon>
        <taxon>Tracheophyta</taxon>
        <taxon>Spermatophyta</taxon>
        <taxon>Magnoliopsida</taxon>
        <taxon>eudicotyledons</taxon>
        <taxon>Gunneridae</taxon>
        <taxon>Pentapetalae</taxon>
        <taxon>rosids</taxon>
        <taxon>malvids</taxon>
        <taxon>Malvales</taxon>
        <taxon>Malvaceae</taxon>
        <taxon>Malvoideae</taxon>
        <taxon>Gossypium</taxon>
    </lineage>
</organism>
<evidence type="ECO:0000256" key="1">
    <source>
        <dbReference type="SAM" id="MobiDB-lite"/>
    </source>
</evidence>